<name>Q7MCD5_VIBVY</name>
<dbReference type="HOGENOM" id="CLU_3190585_0_0_6"/>
<dbReference type="Proteomes" id="UP000002675">
    <property type="component" value="Chromosome II"/>
</dbReference>
<dbReference type="EMBL" id="BA000038">
    <property type="protein sequence ID" value="BAC97478.1"/>
    <property type="molecule type" value="Genomic_DNA"/>
</dbReference>
<sequence length="46" mass="5294">MPAVQAWLLFAATLLGQRALMRFRHQNGWVTNRLKRSVAKPLMVCL</sequence>
<evidence type="ECO:0000313" key="2">
    <source>
        <dbReference type="Proteomes" id="UP000002675"/>
    </source>
</evidence>
<evidence type="ECO:0000313" key="1">
    <source>
        <dbReference type="EMBL" id="BAC97478.1"/>
    </source>
</evidence>
<gene>
    <name evidence="1" type="ordered locus">VVA1451</name>
</gene>
<organism evidence="1 2">
    <name type="scientific">Vibrio vulnificus (strain YJ016)</name>
    <dbReference type="NCBI Taxonomy" id="196600"/>
    <lineage>
        <taxon>Bacteria</taxon>
        <taxon>Pseudomonadati</taxon>
        <taxon>Pseudomonadota</taxon>
        <taxon>Gammaproteobacteria</taxon>
        <taxon>Vibrionales</taxon>
        <taxon>Vibrionaceae</taxon>
        <taxon>Vibrio</taxon>
    </lineage>
</organism>
<dbReference type="AlphaFoldDB" id="Q7MCD5"/>
<proteinExistence type="predicted"/>
<reference evidence="1 2" key="1">
    <citation type="journal article" date="2003" name="Genome Res.">
        <title>Comparative genome analysis of Vibrio vulnificus, a marine pathogen.</title>
        <authorList>
            <person name="Chen C.Y."/>
            <person name="Wu K.M."/>
            <person name="Chang Y.C."/>
            <person name="Chang C.H."/>
            <person name="Tsai H.C."/>
            <person name="Liao T.L."/>
            <person name="Liu Y.M."/>
            <person name="Chen H.J."/>
            <person name="Shen A.B."/>
            <person name="Li J.C."/>
            <person name="Su T.L."/>
            <person name="Shao C.P."/>
            <person name="Lee C.T."/>
            <person name="Hor L.I."/>
            <person name="Tsai S.F."/>
        </authorList>
    </citation>
    <scope>NUCLEOTIDE SEQUENCE [LARGE SCALE GENOMIC DNA]</scope>
    <source>
        <strain evidence="1 2">YJ016</strain>
    </source>
</reference>
<protein>
    <submittedName>
        <fullName evidence="1">Uncharacterized protein</fullName>
    </submittedName>
</protein>
<dbReference type="KEGG" id="vvy:VVA1451"/>
<accession>Q7MCD5</accession>